<protein>
    <submittedName>
        <fullName evidence="1">Uncharacterized protein</fullName>
    </submittedName>
</protein>
<dbReference type="EMBL" id="KN740246">
    <property type="protein sequence ID" value="KIH53849.1"/>
    <property type="molecule type" value="Genomic_DNA"/>
</dbReference>
<evidence type="ECO:0000313" key="2">
    <source>
        <dbReference type="Proteomes" id="UP000054047"/>
    </source>
</evidence>
<dbReference type="Proteomes" id="UP000054047">
    <property type="component" value="Unassembled WGS sequence"/>
</dbReference>
<gene>
    <name evidence="1" type="ORF">ANCDUO_16010</name>
</gene>
<accession>A0A0C2G4J9</accession>
<sequence>MQYATRFTASQIIGELGGQSSYEFFGEKIDQSTTKSLIRRIPGGQLRSRRSFQAANIQIR</sequence>
<evidence type="ECO:0000313" key="1">
    <source>
        <dbReference type="EMBL" id="KIH53849.1"/>
    </source>
</evidence>
<keyword evidence="2" id="KW-1185">Reference proteome</keyword>
<proteinExistence type="predicted"/>
<dbReference type="AlphaFoldDB" id="A0A0C2G4J9"/>
<reference evidence="1 2" key="1">
    <citation type="submission" date="2013-12" db="EMBL/GenBank/DDBJ databases">
        <title>Draft genome of the parsitic nematode Ancylostoma duodenale.</title>
        <authorList>
            <person name="Mitreva M."/>
        </authorList>
    </citation>
    <scope>NUCLEOTIDE SEQUENCE [LARGE SCALE GENOMIC DNA]</scope>
    <source>
        <strain evidence="1 2">Zhejiang</strain>
    </source>
</reference>
<organism evidence="1 2">
    <name type="scientific">Ancylostoma duodenale</name>
    <dbReference type="NCBI Taxonomy" id="51022"/>
    <lineage>
        <taxon>Eukaryota</taxon>
        <taxon>Metazoa</taxon>
        <taxon>Ecdysozoa</taxon>
        <taxon>Nematoda</taxon>
        <taxon>Chromadorea</taxon>
        <taxon>Rhabditida</taxon>
        <taxon>Rhabditina</taxon>
        <taxon>Rhabditomorpha</taxon>
        <taxon>Strongyloidea</taxon>
        <taxon>Ancylostomatidae</taxon>
        <taxon>Ancylostomatinae</taxon>
        <taxon>Ancylostoma</taxon>
    </lineage>
</organism>
<name>A0A0C2G4J9_9BILA</name>